<feature type="binding site" evidence="9">
    <location>
        <position position="173"/>
    </location>
    <ligand>
        <name>Mg(2+)</name>
        <dbReference type="ChEBI" id="CHEBI:18420"/>
    </ligand>
</feature>
<keyword evidence="3 9" id="KW-0545">Nucleotide biosynthesis</keyword>
<dbReference type="FunFam" id="3.40.50.2020:FF:000007">
    <property type="entry name" value="Ribose-phosphate pyrophosphokinase"/>
    <property type="match status" value="1"/>
</dbReference>
<dbReference type="FunFam" id="3.40.50.2020:FF:000005">
    <property type="entry name" value="Ribose-phosphate pyrophosphokinase 1"/>
    <property type="match status" value="1"/>
</dbReference>
<comment type="cofactor">
    <cofactor evidence="9">
        <name>Mg(2+)</name>
        <dbReference type="ChEBI" id="CHEBI:18420"/>
    </cofactor>
    <text evidence="9">Binds 2 Mg(2+) ions per subunit.</text>
</comment>
<dbReference type="InterPro" id="IPR000836">
    <property type="entry name" value="PRTase_dom"/>
</dbReference>
<dbReference type="GO" id="GO:0002189">
    <property type="term" value="C:ribose phosphate diphosphokinase complex"/>
    <property type="evidence" value="ECO:0007669"/>
    <property type="project" value="TreeGrafter"/>
</dbReference>
<evidence type="ECO:0000256" key="9">
    <source>
        <dbReference type="HAMAP-Rule" id="MF_00583"/>
    </source>
</evidence>
<feature type="binding site" evidence="9">
    <location>
        <position position="198"/>
    </location>
    <ligand>
        <name>D-ribose 5-phosphate</name>
        <dbReference type="ChEBI" id="CHEBI:78346"/>
    </ligand>
</feature>
<evidence type="ECO:0000313" key="12">
    <source>
        <dbReference type="Proteomes" id="UP000197032"/>
    </source>
</evidence>
<dbReference type="SMART" id="SM01400">
    <property type="entry name" value="Pribosyltran_N"/>
    <property type="match status" value="1"/>
</dbReference>
<dbReference type="GO" id="GO:0016301">
    <property type="term" value="F:kinase activity"/>
    <property type="evidence" value="ECO:0007669"/>
    <property type="project" value="UniProtKB-KW"/>
</dbReference>
<feature type="binding site" evidence="9">
    <location>
        <position position="222"/>
    </location>
    <ligand>
        <name>D-ribose 5-phosphate</name>
        <dbReference type="ChEBI" id="CHEBI:78346"/>
    </ligand>
</feature>
<evidence type="ECO:0000256" key="5">
    <source>
        <dbReference type="ARBA" id="ARBA00022777"/>
    </source>
</evidence>
<evidence type="ECO:0000256" key="6">
    <source>
        <dbReference type="ARBA" id="ARBA00022840"/>
    </source>
</evidence>
<evidence type="ECO:0000256" key="4">
    <source>
        <dbReference type="ARBA" id="ARBA00022741"/>
    </source>
</evidence>
<dbReference type="GO" id="GO:0005524">
    <property type="term" value="F:ATP binding"/>
    <property type="evidence" value="ECO:0007669"/>
    <property type="project" value="UniProtKB-KW"/>
</dbReference>
<dbReference type="Pfam" id="PF14572">
    <property type="entry name" value="Pribosyl_synth"/>
    <property type="match status" value="1"/>
</dbReference>
<name>A0A1Z5HQ54_9FIRM</name>
<dbReference type="RefSeq" id="WP_088553158.1">
    <property type="nucleotide sequence ID" value="NZ_BDGJ01000023.1"/>
</dbReference>
<keyword evidence="6 9" id="KW-0067">ATP-binding</keyword>
<keyword evidence="7 9" id="KW-0460">Magnesium</keyword>
<proteinExistence type="inferred from homology"/>
<dbReference type="GO" id="GO:0004749">
    <property type="term" value="F:ribose phosphate diphosphokinase activity"/>
    <property type="evidence" value="ECO:0007669"/>
    <property type="project" value="UniProtKB-UniRule"/>
</dbReference>
<feature type="active site" evidence="9">
    <location>
        <position position="196"/>
    </location>
</feature>
<evidence type="ECO:0000256" key="3">
    <source>
        <dbReference type="ARBA" id="ARBA00022727"/>
    </source>
</evidence>
<feature type="domain" description="Ribose-phosphate pyrophosphokinase N-terminal" evidence="10">
    <location>
        <begin position="8"/>
        <end position="124"/>
    </location>
</feature>
<dbReference type="GO" id="GO:0005737">
    <property type="term" value="C:cytoplasm"/>
    <property type="evidence" value="ECO:0007669"/>
    <property type="project" value="UniProtKB-SubCell"/>
</dbReference>
<dbReference type="CDD" id="cd06223">
    <property type="entry name" value="PRTases_typeI"/>
    <property type="match status" value="1"/>
</dbReference>
<evidence type="ECO:0000256" key="1">
    <source>
        <dbReference type="ARBA" id="ARBA00022679"/>
    </source>
</evidence>
<keyword evidence="1 9" id="KW-0808">Transferase</keyword>
<dbReference type="Pfam" id="PF13793">
    <property type="entry name" value="Pribosyltran_N"/>
    <property type="match status" value="1"/>
</dbReference>
<dbReference type="NCBIfam" id="NF002320">
    <property type="entry name" value="PRK01259.1"/>
    <property type="match status" value="1"/>
</dbReference>
<feature type="binding site" evidence="9">
    <location>
        <begin position="41"/>
        <end position="43"/>
    </location>
    <ligand>
        <name>ATP</name>
        <dbReference type="ChEBI" id="CHEBI:30616"/>
    </ligand>
</feature>
<dbReference type="EMBL" id="BDGJ01000023">
    <property type="protein sequence ID" value="GAW91659.1"/>
    <property type="molecule type" value="Genomic_DNA"/>
</dbReference>
<dbReference type="InterPro" id="IPR029099">
    <property type="entry name" value="Pribosyltran_N"/>
</dbReference>
<comment type="subcellular location">
    <subcellularLocation>
        <location evidence="9">Cytoplasm</location>
    </subcellularLocation>
</comment>
<evidence type="ECO:0000313" key="11">
    <source>
        <dbReference type="EMBL" id="GAW91659.1"/>
    </source>
</evidence>
<comment type="pathway">
    <text evidence="9">Metabolic intermediate biosynthesis; 5-phospho-alpha-D-ribose 1-diphosphate biosynthesis; 5-phospho-alpha-D-ribose 1-diphosphate from D-ribose 5-phosphate (route I): step 1/1.</text>
</comment>
<evidence type="ECO:0000256" key="7">
    <source>
        <dbReference type="ARBA" id="ARBA00022842"/>
    </source>
</evidence>
<dbReference type="SUPFAM" id="SSF53271">
    <property type="entry name" value="PRTase-like"/>
    <property type="match status" value="1"/>
</dbReference>
<comment type="caution">
    <text evidence="11">The sequence shown here is derived from an EMBL/GenBank/DDBJ whole genome shotgun (WGS) entry which is preliminary data.</text>
</comment>
<keyword evidence="2 9" id="KW-0479">Metal-binding</keyword>
<dbReference type="InterPro" id="IPR029057">
    <property type="entry name" value="PRTase-like"/>
</dbReference>
<evidence type="ECO:0000256" key="8">
    <source>
        <dbReference type="ARBA" id="ARBA00049535"/>
    </source>
</evidence>
<organism evidence="11 12">
    <name type="scientific">Calderihabitans maritimus</name>
    <dbReference type="NCBI Taxonomy" id="1246530"/>
    <lineage>
        <taxon>Bacteria</taxon>
        <taxon>Bacillati</taxon>
        <taxon>Bacillota</taxon>
        <taxon>Clostridia</taxon>
        <taxon>Neomoorellales</taxon>
        <taxon>Calderihabitantaceae</taxon>
        <taxon>Calderihabitans</taxon>
    </lineage>
</organism>
<dbReference type="EC" id="2.7.6.1" evidence="9"/>
<dbReference type="GO" id="GO:0006015">
    <property type="term" value="P:5-phosphoribose 1-diphosphate biosynthetic process"/>
    <property type="evidence" value="ECO:0007669"/>
    <property type="project" value="UniProtKB-UniRule"/>
</dbReference>
<dbReference type="AlphaFoldDB" id="A0A1Z5HQ54"/>
<keyword evidence="9" id="KW-0963">Cytoplasm</keyword>
<keyword evidence="5 9" id="KW-0418">Kinase</keyword>
<dbReference type="InterPro" id="IPR037515">
    <property type="entry name" value="Rib-P_diPkinase_bac"/>
</dbReference>
<dbReference type="GO" id="GO:0000287">
    <property type="term" value="F:magnesium ion binding"/>
    <property type="evidence" value="ECO:0007669"/>
    <property type="project" value="UniProtKB-UniRule"/>
</dbReference>
<comment type="function">
    <text evidence="9">Involved in the biosynthesis of the central metabolite phospho-alpha-D-ribosyl-1-pyrophosphate (PRPP) via the transfer of pyrophosphoryl group from ATP to 1-hydroxyl of ribose-5-phosphate (Rib-5-P).</text>
</comment>
<reference evidence="12" key="1">
    <citation type="journal article" date="2017" name="Appl. Environ. Microbiol.">
        <title>Genomic analysis of Calderihabitans maritimus KKC1, a thermophilic hydrogenogenic carboxydotrophic bacterium isolated from marine sediment.</title>
        <authorList>
            <person name="Omae K."/>
            <person name="Yoneda Y."/>
            <person name="Fukuyama Y."/>
            <person name="Yoshida T."/>
            <person name="Sako Y."/>
        </authorList>
    </citation>
    <scope>NUCLEOTIDE SEQUENCE [LARGE SCALE GENOMIC DNA]</scope>
    <source>
        <strain evidence="12">KKC1</strain>
    </source>
</reference>
<comment type="subunit">
    <text evidence="9">Homohexamer.</text>
</comment>
<feature type="binding site" evidence="9">
    <location>
        <begin position="226"/>
        <end position="230"/>
    </location>
    <ligand>
        <name>D-ribose 5-phosphate</name>
        <dbReference type="ChEBI" id="CHEBI:78346"/>
    </ligand>
</feature>
<keyword evidence="12" id="KW-1185">Reference proteome</keyword>
<dbReference type="Proteomes" id="UP000197032">
    <property type="component" value="Unassembled WGS sequence"/>
</dbReference>
<dbReference type="Gene3D" id="3.40.50.2020">
    <property type="match status" value="2"/>
</dbReference>
<comment type="similarity">
    <text evidence="9">Belongs to the ribose-phosphate pyrophosphokinase family. Class I subfamily.</text>
</comment>
<keyword evidence="4 9" id="KW-0547">Nucleotide-binding</keyword>
<comment type="catalytic activity">
    <reaction evidence="8 9">
        <text>D-ribose 5-phosphate + ATP = 5-phospho-alpha-D-ribose 1-diphosphate + AMP + H(+)</text>
        <dbReference type="Rhea" id="RHEA:15609"/>
        <dbReference type="ChEBI" id="CHEBI:15378"/>
        <dbReference type="ChEBI" id="CHEBI:30616"/>
        <dbReference type="ChEBI" id="CHEBI:58017"/>
        <dbReference type="ChEBI" id="CHEBI:78346"/>
        <dbReference type="ChEBI" id="CHEBI:456215"/>
        <dbReference type="EC" id="2.7.6.1"/>
    </reaction>
</comment>
<dbReference type="PANTHER" id="PTHR10210:SF41">
    <property type="entry name" value="RIBOSE-PHOSPHATE PYROPHOSPHOKINASE 1, CHLOROPLASTIC"/>
    <property type="match status" value="1"/>
</dbReference>
<dbReference type="HAMAP" id="MF_00583_B">
    <property type="entry name" value="RibP_PPkinase_B"/>
    <property type="match status" value="1"/>
</dbReference>
<dbReference type="GO" id="GO:0006164">
    <property type="term" value="P:purine nucleotide biosynthetic process"/>
    <property type="evidence" value="ECO:0007669"/>
    <property type="project" value="TreeGrafter"/>
</dbReference>
<feature type="binding site" evidence="9">
    <location>
        <position position="134"/>
    </location>
    <ligand>
        <name>Mg(2+)</name>
        <dbReference type="ChEBI" id="CHEBI:18420"/>
    </ligand>
</feature>
<dbReference type="InterPro" id="IPR005946">
    <property type="entry name" value="Rib-P_diPkinase"/>
</dbReference>
<protein>
    <recommendedName>
        <fullName evidence="9">Ribose-phosphate pyrophosphokinase</fullName>
        <shortName evidence="9">RPPK</shortName>
        <ecNumber evidence="9">2.7.6.1</ecNumber>
    </recommendedName>
    <alternativeName>
        <fullName evidence="9">5-phospho-D-ribosyl alpha-1-diphosphate synthase</fullName>
    </alternativeName>
    <alternativeName>
        <fullName evidence="9">Phosphoribosyl diphosphate synthase</fullName>
    </alternativeName>
    <alternativeName>
        <fullName evidence="9">Phosphoribosyl pyrophosphate synthase</fullName>
        <shortName evidence="9">P-Rib-PP synthase</shortName>
        <shortName evidence="9">PRPP synthase</shortName>
        <shortName evidence="9">PRPPase</shortName>
    </alternativeName>
</protein>
<dbReference type="OrthoDB" id="9777067at2"/>
<dbReference type="NCBIfam" id="TIGR01251">
    <property type="entry name" value="ribP_PPkin"/>
    <property type="match status" value="1"/>
</dbReference>
<evidence type="ECO:0000259" key="10">
    <source>
        <dbReference type="Pfam" id="PF13793"/>
    </source>
</evidence>
<accession>A0A1Z5HQ54</accession>
<dbReference type="UniPathway" id="UPA00087">
    <property type="reaction ID" value="UER00172"/>
</dbReference>
<sequence>MGLFSGKLKIFTANANPGLAQEIAEYLGLNLGAAKVTRFSDGEISIAIDESVRGADVFVIQPTCHPVNENIMELLIMIDALRRASARRITAVIPYYGYARQERKTRARDPISAKLVANLITAAGARRIVAMDLHASAIQGFFDIPFDHLPGVPILAEYYANKKLDDVVVVSPDLGGVTRARSLAERLGAEIAIIDKRRPAPNVAEIMNIIGNVKGKNVIMTDDIIDTAGTITQGAEALKERGAKEIFACCTHPVLSGPAIERLEKSVISEVVVTNTIPLPPEKQIPKIKCLSVAPLLGEAIIRIHEDLSVSKLFD</sequence>
<dbReference type="PANTHER" id="PTHR10210">
    <property type="entry name" value="RIBOSE-PHOSPHATE DIPHOSPHOKINASE FAMILY MEMBER"/>
    <property type="match status" value="1"/>
</dbReference>
<feature type="binding site" evidence="9">
    <location>
        <begin position="100"/>
        <end position="101"/>
    </location>
    <ligand>
        <name>ATP</name>
        <dbReference type="ChEBI" id="CHEBI:30616"/>
    </ligand>
</feature>
<evidence type="ECO:0000256" key="2">
    <source>
        <dbReference type="ARBA" id="ARBA00022723"/>
    </source>
</evidence>
<gene>
    <name evidence="9" type="primary">prs</name>
    <name evidence="11" type="ORF">KKC1_08200</name>
</gene>